<reference evidence="8 10" key="2">
    <citation type="submission" date="2019-07" db="EMBL/GenBank/DDBJ databases">
        <title>Tepidimonas ignava SPS-1037 draft genome.</title>
        <authorList>
            <person name="Da Costa M.S."/>
            <person name="Froufe H.J.C."/>
            <person name="Egas C."/>
            <person name="Albuquerque L."/>
        </authorList>
    </citation>
    <scope>NUCLEOTIDE SEQUENCE [LARGE SCALE GENOMIC DNA]</scope>
    <source>
        <strain evidence="8 10">SPS-1037</strain>
    </source>
</reference>
<dbReference type="EMBL" id="SMAH01000010">
    <property type="protein sequence ID" value="TCS97273.1"/>
    <property type="molecule type" value="Genomic_DNA"/>
</dbReference>
<dbReference type="RefSeq" id="WP_132962881.1">
    <property type="nucleotide sequence ID" value="NZ_SMAH01000010.1"/>
</dbReference>
<evidence type="ECO:0000259" key="6">
    <source>
        <dbReference type="Pfam" id="PF00590"/>
    </source>
</evidence>
<evidence type="ECO:0000256" key="4">
    <source>
        <dbReference type="ARBA" id="ARBA00022679"/>
    </source>
</evidence>
<dbReference type="Pfam" id="PF00590">
    <property type="entry name" value="TP_methylase"/>
    <property type="match status" value="1"/>
</dbReference>
<dbReference type="PANTHER" id="PTHR46111:SF2">
    <property type="entry name" value="SAM-DEPENDENT METHYLTRANSFERASE"/>
    <property type="match status" value="1"/>
</dbReference>
<evidence type="ECO:0000256" key="1">
    <source>
        <dbReference type="ARBA" id="ARBA00022490"/>
    </source>
</evidence>
<gene>
    <name evidence="8" type="primary">rsmI_2</name>
    <name evidence="7" type="ORF">EDC36_11056</name>
    <name evidence="8" type="ORF">Tigna_01645</name>
</gene>
<organism evidence="7 9">
    <name type="scientific">Tepidimonas ignava</name>
    <dbReference type="NCBI Taxonomy" id="114249"/>
    <lineage>
        <taxon>Bacteria</taxon>
        <taxon>Pseudomonadati</taxon>
        <taxon>Pseudomonadota</taxon>
        <taxon>Betaproteobacteria</taxon>
        <taxon>Burkholderiales</taxon>
        <taxon>Tepidimonas</taxon>
    </lineage>
</organism>
<dbReference type="Gene3D" id="3.40.1010.10">
    <property type="entry name" value="Cobalt-precorrin-4 Transmethylase, Domain 1"/>
    <property type="match status" value="1"/>
</dbReference>
<dbReference type="InterPro" id="IPR035996">
    <property type="entry name" value="4pyrrol_Methylase_sf"/>
</dbReference>
<keyword evidence="4 7" id="KW-0808">Transferase</keyword>
<keyword evidence="5" id="KW-0949">S-adenosyl-L-methionine</keyword>
<dbReference type="EC" id="2.1.1.198" evidence="8"/>
<dbReference type="SUPFAM" id="SSF53790">
    <property type="entry name" value="Tetrapyrrole methylase"/>
    <property type="match status" value="1"/>
</dbReference>
<keyword evidence="10" id="KW-1185">Reference proteome</keyword>
<evidence type="ECO:0000313" key="9">
    <source>
        <dbReference type="Proteomes" id="UP000295536"/>
    </source>
</evidence>
<dbReference type="InterPro" id="IPR014777">
    <property type="entry name" value="4pyrrole_Mease_sub1"/>
</dbReference>
<evidence type="ECO:0000313" key="8">
    <source>
        <dbReference type="EMBL" id="TSE21259.1"/>
    </source>
</evidence>
<dbReference type="Proteomes" id="UP000295536">
    <property type="component" value="Unassembled WGS sequence"/>
</dbReference>
<sequence length="258" mass="27248">MSAPRRPGALVLVPTPLDLGCAPPPDIRAALPIATLQRAAGLTHWLAENARSARAFLKRVDAVVPLAAPLQQQCITELPRAWHKHGDADRSADTAAEALLAPALQGHDVGLLSEAGMPAIADPGSAVVRAAHRLGLRVEPLVGPVSLMLALAASGCPGQHFAFVGYLPIDAAQRVRALRALEATAARQRQTQIFIETPYRNAALLQVALQTLRPDTRLAVACALGLPQQAVHAATVAQWRRHPPTLPLQQPAVFVLGA</sequence>
<dbReference type="Proteomes" id="UP000315577">
    <property type="component" value="Unassembled WGS sequence"/>
</dbReference>
<feature type="domain" description="Tetrapyrrole methylase" evidence="6">
    <location>
        <begin position="53"/>
        <end position="237"/>
    </location>
</feature>
<dbReference type="InterPro" id="IPR014776">
    <property type="entry name" value="4pyrrole_Mease_sub2"/>
</dbReference>
<dbReference type="GO" id="GO:0032259">
    <property type="term" value="P:methylation"/>
    <property type="evidence" value="ECO:0007669"/>
    <property type="project" value="UniProtKB-KW"/>
</dbReference>
<evidence type="ECO:0000256" key="5">
    <source>
        <dbReference type="ARBA" id="ARBA00022691"/>
    </source>
</evidence>
<evidence type="ECO:0000313" key="7">
    <source>
        <dbReference type="EMBL" id="TCS97273.1"/>
    </source>
</evidence>
<dbReference type="InterPro" id="IPR008189">
    <property type="entry name" value="rRNA_ssu_MeTfrase_I"/>
</dbReference>
<evidence type="ECO:0000256" key="3">
    <source>
        <dbReference type="ARBA" id="ARBA00022603"/>
    </source>
</evidence>
<comment type="caution">
    <text evidence="7">The sequence shown here is derived from an EMBL/GenBank/DDBJ whole genome shotgun (WGS) entry which is preliminary data.</text>
</comment>
<dbReference type="CDD" id="cd11649">
    <property type="entry name" value="RsmI_like"/>
    <property type="match status" value="1"/>
</dbReference>
<name>A0A4R3LBK5_9BURK</name>
<dbReference type="Gene3D" id="3.30.950.10">
    <property type="entry name" value="Methyltransferase, Cobalt-precorrin-4 Transmethylase, Domain 2"/>
    <property type="match status" value="1"/>
</dbReference>
<dbReference type="AlphaFoldDB" id="A0A4R3LBK5"/>
<evidence type="ECO:0000313" key="10">
    <source>
        <dbReference type="Proteomes" id="UP000315577"/>
    </source>
</evidence>
<reference evidence="7 9" key="1">
    <citation type="submission" date="2019-03" db="EMBL/GenBank/DDBJ databases">
        <title>Genomic Encyclopedia of Type Strains, Phase IV (KMG-IV): sequencing the most valuable type-strain genomes for metagenomic binning, comparative biology and taxonomic classification.</title>
        <authorList>
            <person name="Goeker M."/>
        </authorList>
    </citation>
    <scope>NUCLEOTIDE SEQUENCE [LARGE SCALE GENOMIC DNA]</scope>
    <source>
        <strain evidence="7 9">DSM 12034</strain>
    </source>
</reference>
<keyword evidence="2" id="KW-0698">rRNA processing</keyword>
<dbReference type="GO" id="GO:0006364">
    <property type="term" value="P:rRNA processing"/>
    <property type="evidence" value="ECO:0007669"/>
    <property type="project" value="UniProtKB-KW"/>
</dbReference>
<protein>
    <submittedName>
        <fullName evidence="7">16S rRNA (Cytidine1402-2'-O)-methyltransferase</fullName>
    </submittedName>
    <submittedName>
        <fullName evidence="8">Ribosomal RNA small subunit methyltransferase I</fullName>
        <ecNumber evidence="8">2.1.1.198</ecNumber>
    </submittedName>
</protein>
<dbReference type="EMBL" id="VJNC01000010">
    <property type="protein sequence ID" value="TSE21259.1"/>
    <property type="molecule type" value="Genomic_DNA"/>
</dbReference>
<evidence type="ECO:0000256" key="2">
    <source>
        <dbReference type="ARBA" id="ARBA00022552"/>
    </source>
</evidence>
<dbReference type="PANTHER" id="PTHR46111">
    <property type="entry name" value="RIBOSOMAL RNA SMALL SUBUNIT METHYLTRANSFERASE I"/>
    <property type="match status" value="1"/>
</dbReference>
<keyword evidence="1" id="KW-0963">Cytoplasm</keyword>
<keyword evidence="3 7" id="KW-0489">Methyltransferase</keyword>
<accession>A0A4R3LBK5</accession>
<dbReference type="GO" id="GO:0008168">
    <property type="term" value="F:methyltransferase activity"/>
    <property type="evidence" value="ECO:0007669"/>
    <property type="project" value="UniProtKB-KW"/>
</dbReference>
<dbReference type="InterPro" id="IPR000878">
    <property type="entry name" value="4pyrrol_Mease"/>
</dbReference>
<dbReference type="OrthoDB" id="7061662at2"/>
<proteinExistence type="predicted"/>